<dbReference type="PANTHER" id="PTHR34476:SF1">
    <property type="entry name" value="DNA-DIRECTED RNA POLYMERASE SUBUNIT OMEGA"/>
    <property type="match status" value="1"/>
</dbReference>
<feature type="compositionally biased region" description="Basic and acidic residues" evidence="11">
    <location>
        <begin position="93"/>
        <end position="107"/>
    </location>
</feature>
<keyword evidence="6 10" id="KW-0548">Nucleotidyltransferase</keyword>
<dbReference type="Gene3D" id="3.90.940.10">
    <property type="match status" value="1"/>
</dbReference>
<evidence type="ECO:0000256" key="5">
    <source>
        <dbReference type="ARBA" id="ARBA00022679"/>
    </source>
</evidence>
<dbReference type="GO" id="GO:0000428">
    <property type="term" value="C:DNA-directed RNA polymerase complex"/>
    <property type="evidence" value="ECO:0007669"/>
    <property type="project" value="UniProtKB-KW"/>
</dbReference>
<dbReference type="SMART" id="SM01409">
    <property type="entry name" value="RNA_pol_Rpb6"/>
    <property type="match status" value="1"/>
</dbReference>
<dbReference type="EMBL" id="JACNJD010000390">
    <property type="protein sequence ID" value="MBC8179469.1"/>
    <property type="molecule type" value="Genomic_DNA"/>
</dbReference>
<comment type="similarity">
    <text evidence="1 10">Belongs to the RNA polymerase subunit omega family.</text>
</comment>
<keyword evidence="7 10" id="KW-0804">Transcription</keyword>
<keyword evidence="4 10" id="KW-0240">DNA-directed RNA polymerase</keyword>
<dbReference type="InterPro" id="IPR003716">
    <property type="entry name" value="DNA-dir_RNA_pol_omega"/>
</dbReference>
<dbReference type="PANTHER" id="PTHR34476">
    <property type="entry name" value="DNA-DIRECTED RNA POLYMERASE SUBUNIT OMEGA"/>
    <property type="match status" value="1"/>
</dbReference>
<reference evidence="12 13" key="1">
    <citation type="submission" date="2020-08" db="EMBL/GenBank/DDBJ databases">
        <title>Bridging the membrane lipid divide: bacteria of the FCB group superphylum have the potential to synthesize archaeal ether lipids.</title>
        <authorList>
            <person name="Villanueva L."/>
            <person name="Von Meijenfeldt F.A.B."/>
            <person name="Westbye A.B."/>
            <person name="Yadav S."/>
            <person name="Hopmans E.C."/>
            <person name="Dutilh B.E."/>
            <person name="Sinninghe Damste J.S."/>
        </authorList>
    </citation>
    <scope>NUCLEOTIDE SEQUENCE [LARGE SCALE GENOMIC DNA]</scope>
    <source>
        <strain evidence="12">NIOZ-UU27</strain>
    </source>
</reference>
<evidence type="ECO:0000256" key="4">
    <source>
        <dbReference type="ARBA" id="ARBA00022478"/>
    </source>
</evidence>
<gene>
    <name evidence="10" type="primary">rpoZ</name>
    <name evidence="12" type="ORF">H8E19_18855</name>
</gene>
<feature type="region of interest" description="Disordered" evidence="11">
    <location>
        <begin position="62"/>
        <end position="107"/>
    </location>
</feature>
<dbReference type="EC" id="2.7.7.6" evidence="2 10"/>
<evidence type="ECO:0000256" key="9">
    <source>
        <dbReference type="ARBA" id="ARBA00048552"/>
    </source>
</evidence>
<name>A0A8J6T9I1_9DELT</name>
<dbReference type="GO" id="GO:0003899">
    <property type="term" value="F:DNA-directed RNA polymerase activity"/>
    <property type="evidence" value="ECO:0007669"/>
    <property type="project" value="UniProtKB-UniRule"/>
</dbReference>
<dbReference type="Pfam" id="PF01192">
    <property type="entry name" value="RNA_pol_Rpb6"/>
    <property type="match status" value="1"/>
</dbReference>
<evidence type="ECO:0000256" key="10">
    <source>
        <dbReference type="HAMAP-Rule" id="MF_00366"/>
    </source>
</evidence>
<evidence type="ECO:0000256" key="11">
    <source>
        <dbReference type="SAM" id="MobiDB-lite"/>
    </source>
</evidence>
<sequence>MARITVEDCLEKADNRFGLIHLAAKRVRQLKKGAEPLVVCKNRNIVVALREIAAGEVFQTRDDNEDLLAESPSENQLDSLPEGSSPENEPEPPDLKTIKDEEAPEEK</sequence>
<dbReference type="AlphaFoldDB" id="A0A8J6T9I1"/>
<evidence type="ECO:0000256" key="6">
    <source>
        <dbReference type="ARBA" id="ARBA00022695"/>
    </source>
</evidence>
<dbReference type="SUPFAM" id="SSF63562">
    <property type="entry name" value="RPB6/omega subunit-like"/>
    <property type="match status" value="1"/>
</dbReference>
<dbReference type="GO" id="GO:0006351">
    <property type="term" value="P:DNA-templated transcription"/>
    <property type="evidence" value="ECO:0007669"/>
    <property type="project" value="UniProtKB-UniRule"/>
</dbReference>
<dbReference type="Proteomes" id="UP000650524">
    <property type="component" value="Unassembled WGS sequence"/>
</dbReference>
<evidence type="ECO:0000313" key="12">
    <source>
        <dbReference type="EMBL" id="MBC8179469.1"/>
    </source>
</evidence>
<dbReference type="HAMAP" id="MF_00366">
    <property type="entry name" value="RNApol_bact_RpoZ"/>
    <property type="match status" value="1"/>
</dbReference>
<evidence type="ECO:0000256" key="2">
    <source>
        <dbReference type="ARBA" id="ARBA00012418"/>
    </source>
</evidence>
<dbReference type="NCBIfam" id="TIGR00690">
    <property type="entry name" value="rpoZ"/>
    <property type="match status" value="1"/>
</dbReference>
<keyword evidence="5 10" id="KW-0808">Transferase</keyword>
<evidence type="ECO:0000256" key="7">
    <source>
        <dbReference type="ARBA" id="ARBA00023163"/>
    </source>
</evidence>
<dbReference type="GO" id="GO:0003677">
    <property type="term" value="F:DNA binding"/>
    <property type="evidence" value="ECO:0007669"/>
    <property type="project" value="UniProtKB-UniRule"/>
</dbReference>
<evidence type="ECO:0000256" key="1">
    <source>
        <dbReference type="ARBA" id="ARBA00006711"/>
    </source>
</evidence>
<comment type="caution">
    <text evidence="12">The sequence shown here is derived from an EMBL/GenBank/DDBJ whole genome shotgun (WGS) entry which is preliminary data.</text>
</comment>
<organism evidence="12 13">
    <name type="scientific">Candidatus Desulfacyla euxinica</name>
    <dbReference type="NCBI Taxonomy" id="2841693"/>
    <lineage>
        <taxon>Bacteria</taxon>
        <taxon>Deltaproteobacteria</taxon>
        <taxon>Candidatus Desulfacyla</taxon>
    </lineage>
</organism>
<comment type="subunit">
    <text evidence="10">The RNAP catalytic core consists of 2 alpha, 1 beta, 1 beta' and 1 omega subunit. When a sigma factor is associated with the core the holoenzyme is formed, which can initiate transcription.</text>
</comment>
<dbReference type="InterPro" id="IPR006110">
    <property type="entry name" value="Pol_omega/Rpo6/RPB6"/>
</dbReference>
<comment type="function">
    <text evidence="10">Promotes RNA polymerase assembly. Latches the N- and C-terminal regions of the beta' subunit thereby facilitating its interaction with the beta and alpha subunits.</text>
</comment>
<evidence type="ECO:0000256" key="3">
    <source>
        <dbReference type="ARBA" id="ARBA00013725"/>
    </source>
</evidence>
<accession>A0A8J6T9I1</accession>
<dbReference type="InterPro" id="IPR036161">
    <property type="entry name" value="RPB6/omega-like_sf"/>
</dbReference>
<comment type="catalytic activity">
    <reaction evidence="9 10">
        <text>RNA(n) + a ribonucleoside 5'-triphosphate = RNA(n+1) + diphosphate</text>
        <dbReference type="Rhea" id="RHEA:21248"/>
        <dbReference type="Rhea" id="RHEA-COMP:14527"/>
        <dbReference type="Rhea" id="RHEA-COMP:17342"/>
        <dbReference type="ChEBI" id="CHEBI:33019"/>
        <dbReference type="ChEBI" id="CHEBI:61557"/>
        <dbReference type="ChEBI" id="CHEBI:140395"/>
        <dbReference type="EC" id="2.7.7.6"/>
    </reaction>
</comment>
<evidence type="ECO:0000256" key="8">
    <source>
        <dbReference type="ARBA" id="ARBA00029924"/>
    </source>
</evidence>
<proteinExistence type="inferred from homology"/>
<evidence type="ECO:0000313" key="13">
    <source>
        <dbReference type="Proteomes" id="UP000650524"/>
    </source>
</evidence>
<protein>
    <recommendedName>
        <fullName evidence="3 10">DNA-directed RNA polymerase subunit omega</fullName>
        <shortName evidence="10">RNAP omega subunit</shortName>
        <ecNumber evidence="2 10">2.7.7.6</ecNumber>
    </recommendedName>
    <alternativeName>
        <fullName evidence="10">RNA polymerase omega subunit</fullName>
    </alternativeName>
    <alternativeName>
        <fullName evidence="8 10">Transcriptase subunit omega</fullName>
    </alternativeName>
</protein>